<dbReference type="PANTHER" id="PTHR37299">
    <property type="entry name" value="TRANSCRIPTIONAL REGULATOR-RELATED"/>
    <property type="match status" value="1"/>
</dbReference>
<dbReference type="SMART" id="SM00850">
    <property type="entry name" value="LytTR"/>
    <property type="match status" value="1"/>
</dbReference>
<dbReference type="Pfam" id="PF04397">
    <property type="entry name" value="LytTR"/>
    <property type="match status" value="1"/>
</dbReference>
<dbReference type="PROSITE" id="PS50110">
    <property type="entry name" value="RESPONSE_REGULATORY"/>
    <property type="match status" value="1"/>
</dbReference>
<accession>A0ABU3H082</accession>
<dbReference type="InterPro" id="IPR011006">
    <property type="entry name" value="CheY-like_superfamily"/>
</dbReference>
<evidence type="ECO:0000313" key="4">
    <source>
        <dbReference type="Proteomes" id="UP001258315"/>
    </source>
</evidence>
<reference evidence="4" key="1">
    <citation type="submission" date="2023-07" db="EMBL/GenBank/DDBJ databases">
        <title>Functional and genomic diversity of the sorghum phyllosphere microbiome.</title>
        <authorList>
            <person name="Shade A."/>
        </authorList>
    </citation>
    <scope>NUCLEOTIDE SEQUENCE [LARGE SCALE GENOMIC DNA]</scope>
    <source>
        <strain evidence="4">SORGH_AS_0422</strain>
    </source>
</reference>
<feature type="modified residue" description="4-aspartylphosphate" evidence="1">
    <location>
        <position position="57"/>
    </location>
</feature>
<sequence length="244" mass="27936">MKIYKCIIVDDEPYAITSLTAYIDQLPNLLLIRSYLDPLEALADLSGNLEVDLLLFDIKMPYITGIDLSLKIKSRSAKLVFTTGYKKFAYQAFEAEADAFLLKPYTLSKFAATITKLFPNESDLPMLPKNEDFFFVKNINDNLKLIKVKVLDIVAIESKQNYVMMHTTSGNITTRMSLSEMSNTLKRYSVFEKFQRSFIIGKLHIAHIYGNTLHMSNGLQITVGDLYRKDFAIFLSERLLKSRL</sequence>
<dbReference type="InterPro" id="IPR046947">
    <property type="entry name" value="LytR-like"/>
</dbReference>
<proteinExistence type="predicted"/>
<keyword evidence="3" id="KW-0238">DNA-binding</keyword>
<dbReference type="InterPro" id="IPR007492">
    <property type="entry name" value="LytTR_DNA-bd_dom"/>
</dbReference>
<dbReference type="SMART" id="SM00448">
    <property type="entry name" value="REC"/>
    <property type="match status" value="1"/>
</dbReference>
<dbReference type="Proteomes" id="UP001258315">
    <property type="component" value="Unassembled WGS sequence"/>
</dbReference>
<evidence type="ECO:0000313" key="3">
    <source>
        <dbReference type="EMBL" id="MDT3404315.1"/>
    </source>
</evidence>
<dbReference type="InterPro" id="IPR001789">
    <property type="entry name" value="Sig_transdc_resp-reg_receiver"/>
</dbReference>
<organism evidence="3 4">
    <name type="scientific">Mucilaginibacter terrae</name>
    <dbReference type="NCBI Taxonomy" id="1955052"/>
    <lineage>
        <taxon>Bacteria</taxon>
        <taxon>Pseudomonadati</taxon>
        <taxon>Bacteroidota</taxon>
        <taxon>Sphingobacteriia</taxon>
        <taxon>Sphingobacteriales</taxon>
        <taxon>Sphingobacteriaceae</taxon>
        <taxon>Mucilaginibacter</taxon>
    </lineage>
</organism>
<dbReference type="RefSeq" id="WP_311951644.1">
    <property type="nucleotide sequence ID" value="NZ_JAVLVU010000001.1"/>
</dbReference>
<keyword evidence="1" id="KW-0597">Phosphoprotein</keyword>
<name>A0ABU3H082_9SPHI</name>
<dbReference type="EMBL" id="JAVLVU010000001">
    <property type="protein sequence ID" value="MDT3404315.1"/>
    <property type="molecule type" value="Genomic_DNA"/>
</dbReference>
<dbReference type="Gene3D" id="2.40.50.1020">
    <property type="entry name" value="LytTr DNA-binding domain"/>
    <property type="match status" value="1"/>
</dbReference>
<dbReference type="Pfam" id="PF00072">
    <property type="entry name" value="Response_reg"/>
    <property type="match status" value="1"/>
</dbReference>
<dbReference type="PANTHER" id="PTHR37299:SF1">
    <property type="entry name" value="STAGE 0 SPORULATION PROTEIN A HOMOLOG"/>
    <property type="match status" value="1"/>
</dbReference>
<protein>
    <submittedName>
        <fullName evidence="3">DNA-binding LytR/AlgR family response regulator</fullName>
    </submittedName>
</protein>
<keyword evidence="4" id="KW-1185">Reference proteome</keyword>
<comment type="caution">
    <text evidence="3">The sequence shown here is derived from an EMBL/GenBank/DDBJ whole genome shotgun (WGS) entry which is preliminary data.</text>
</comment>
<gene>
    <name evidence="3" type="ORF">QE417_003387</name>
</gene>
<evidence type="ECO:0000256" key="1">
    <source>
        <dbReference type="PROSITE-ProRule" id="PRU00169"/>
    </source>
</evidence>
<dbReference type="GO" id="GO:0003677">
    <property type="term" value="F:DNA binding"/>
    <property type="evidence" value="ECO:0007669"/>
    <property type="project" value="UniProtKB-KW"/>
</dbReference>
<evidence type="ECO:0000259" key="2">
    <source>
        <dbReference type="PROSITE" id="PS50110"/>
    </source>
</evidence>
<feature type="domain" description="Response regulatory" evidence="2">
    <location>
        <begin position="5"/>
        <end position="118"/>
    </location>
</feature>
<dbReference type="SUPFAM" id="SSF52172">
    <property type="entry name" value="CheY-like"/>
    <property type="match status" value="1"/>
</dbReference>
<dbReference type="Gene3D" id="3.40.50.2300">
    <property type="match status" value="1"/>
</dbReference>